<dbReference type="EMBL" id="ML004428">
    <property type="protein sequence ID" value="RKP32985.1"/>
    <property type="molecule type" value="Genomic_DNA"/>
</dbReference>
<organism evidence="2 3">
    <name type="scientific">Metschnikowia bicuspidata</name>
    <dbReference type="NCBI Taxonomy" id="27322"/>
    <lineage>
        <taxon>Eukaryota</taxon>
        <taxon>Fungi</taxon>
        <taxon>Dikarya</taxon>
        <taxon>Ascomycota</taxon>
        <taxon>Saccharomycotina</taxon>
        <taxon>Pichiomycetes</taxon>
        <taxon>Metschnikowiaceae</taxon>
        <taxon>Metschnikowia</taxon>
    </lineage>
</organism>
<dbReference type="SUPFAM" id="SSF81383">
    <property type="entry name" value="F-box domain"/>
    <property type="match status" value="1"/>
</dbReference>
<evidence type="ECO:0000313" key="2">
    <source>
        <dbReference type="EMBL" id="RKP32985.1"/>
    </source>
</evidence>
<reference evidence="3" key="1">
    <citation type="journal article" date="2018" name="Nat. Microbiol.">
        <title>Leveraging single-cell genomics to expand the fungal tree of life.</title>
        <authorList>
            <person name="Ahrendt S.R."/>
            <person name="Quandt C.A."/>
            <person name="Ciobanu D."/>
            <person name="Clum A."/>
            <person name="Salamov A."/>
            <person name="Andreopoulos B."/>
            <person name="Cheng J.F."/>
            <person name="Woyke T."/>
            <person name="Pelin A."/>
            <person name="Henrissat B."/>
            <person name="Reynolds N.K."/>
            <person name="Benny G.L."/>
            <person name="Smith M.E."/>
            <person name="James T.Y."/>
            <person name="Grigoriev I.V."/>
        </authorList>
    </citation>
    <scope>NUCLEOTIDE SEQUENCE [LARGE SCALE GENOMIC DNA]</scope>
    <source>
        <strain evidence="3">Baker2002</strain>
    </source>
</reference>
<proteinExistence type="predicted"/>
<feature type="non-terminal residue" evidence="2">
    <location>
        <position position="688"/>
    </location>
</feature>
<dbReference type="PANTHER" id="PTHR13318">
    <property type="entry name" value="PARTNER OF PAIRED, ISOFORM B-RELATED"/>
    <property type="match status" value="1"/>
</dbReference>
<dbReference type="InterPro" id="IPR001810">
    <property type="entry name" value="F-box_dom"/>
</dbReference>
<dbReference type="InterPro" id="IPR036047">
    <property type="entry name" value="F-box-like_dom_sf"/>
</dbReference>
<dbReference type="Gene3D" id="1.25.40.10">
    <property type="entry name" value="Tetratricopeptide repeat domain"/>
    <property type="match status" value="1"/>
</dbReference>
<accession>A0A4P9ZIW2</accession>
<dbReference type="SMART" id="SM00256">
    <property type="entry name" value="FBOX"/>
    <property type="match status" value="1"/>
</dbReference>
<dbReference type="Pfam" id="PF00646">
    <property type="entry name" value="F-box"/>
    <property type="match status" value="1"/>
</dbReference>
<name>A0A4P9ZIW2_9ASCO</name>
<dbReference type="Proteomes" id="UP000268321">
    <property type="component" value="Unassembled WGS sequence"/>
</dbReference>
<keyword evidence="3" id="KW-1185">Reference proteome</keyword>
<dbReference type="OrthoDB" id="629492at2759"/>
<dbReference type="InterPro" id="IPR032675">
    <property type="entry name" value="LRR_dom_sf"/>
</dbReference>
<dbReference type="SUPFAM" id="SSF52047">
    <property type="entry name" value="RNI-like"/>
    <property type="match status" value="1"/>
</dbReference>
<protein>
    <recommendedName>
        <fullName evidence="1">F-box domain-containing protein</fullName>
    </recommendedName>
</protein>
<dbReference type="PROSITE" id="PS50181">
    <property type="entry name" value="FBOX"/>
    <property type="match status" value="1"/>
</dbReference>
<sequence length="688" mass="78169">AARCFSTGKYKRAVFIYSSLIRSLDSASFDLVSVRRHYGLSDTPVVGMLVHPRLLGALDERAASYMKLEQPQLAKKDARRMLEIDSTSCKGYLRLGKLYIKEGRVTDAYRVYRTGVFNIERARERFGVEVPERLFSQLREQYETVGRLSKAGRSESADLSARTKKRGLQLRLDDLFAVKRSKKVVPNTADPFQNLPLEIVERVFHHVPTNSVFRCRLVCRRWYSVLTSMSQLFSTFALKNRVTHAQFVAGLKFMKKVQEYRKTSSVRLLHVGSTQDQNQLELIVHSIVAEETVRFGKLEIVNRNLSLPLLLQAALKTSFCSPGLVSVTHVKLGFSSFPYNIRTVLALFPNAEKTELVGLDYVNSYAQCAVLLTSPEFETFQTAAKRVAAHEKLRSVLISNNPALLHDEQIPTAFPPLLSAPCPNLEELQLVGFRIGEQSEELKIWLRNAPKLTRLFLEDYFSCNLCELCKLLQILNPETRLHSLTLRENTRVRRDFTPTWPNYTPSLYPCFQSLVELDLYGCAVSAEGLLTVLHITNANASLQTLNLGNLVHVPFRTDMNAFARGTLDFASVFRAVPNLRCFILADSDLDNFSMRVMAEDLRRIYGCAWHLDTLDLSFCRRIDGVGIMSLFSLQPLPDSVPRIDTLVLDGLDVSENTLAYLQSKSYVGEIRHDAQRKKWRRYGVNSFV</sequence>
<dbReference type="SUPFAM" id="SSF48452">
    <property type="entry name" value="TPR-like"/>
    <property type="match status" value="1"/>
</dbReference>
<evidence type="ECO:0000259" key="1">
    <source>
        <dbReference type="PROSITE" id="PS50181"/>
    </source>
</evidence>
<dbReference type="GO" id="GO:0031146">
    <property type="term" value="P:SCF-dependent proteasomal ubiquitin-dependent protein catabolic process"/>
    <property type="evidence" value="ECO:0007669"/>
    <property type="project" value="TreeGrafter"/>
</dbReference>
<dbReference type="Gene3D" id="1.20.1280.50">
    <property type="match status" value="1"/>
</dbReference>
<feature type="non-terminal residue" evidence="2">
    <location>
        <position position="1"/>
    </location>
</feature>
<dbReference type="GO" id="GO:0019005">
    <property type="term" value="C:SCF ubiquitin ligase complex"/>
    <property type="evidence" value="ECO:0007669"/>
    <property type="project" value="TreeGrafter"/>
</dbReference>
<gene>
    <name evidence="2" type="ORF">METBISCDRAFT_4822</name>
</gene>
<dbReference type="InterPro" id="IPR011990">
    <property type="entry name" value="TPR-like_helical_dom_sf"/>
</dbReference>
<dbReference type="Gene3D" id="3.80.10.10">
    <property type="entry name" value="Ribonuclease Inhibitor"/>
    <property type="match status" value="1"/>
</dbReference>
<feature type="domain" description="F-box" evidence="1">
    <location>
        <begin position="189"/>
        <end position="236"/>
    </location>
</feature>
<evidence type="ECO:0000313" key="3">
    <source>
        <dbReference type="Proteomes" id="UP000268321"/>
    </source>
</evidence>
<dbReference type="AlphaFoldDB" id="A0A4P9ZIW2"/>